<evidence type="ECO:0000256" key="2">
    <source>
        <dbReference type="ARBA" id="ARBA00023239"/>
    </source>
</evidence>
<comment type="caution">
    <text evidence="5">The sequence shown here is derived from an EMBL/GenBank/DDBJ whole genome shotgun (WGS) entry which is preliminary data.</text>
</comment>
<protein>
    <recommendedName>
        <fullName evidence="3">Putative 2-succinyl-6-hydroxy-2,4-cyclohexadiene-1-carboxylate synthase</fullName>
        <shortName evidence="3">SHCHC synthase</shortName>
        <ecNumber evidence="3">4.2.99.20</ecNumber>
    </recommendedName>
</protein>
<keyword evidence="6" id="KW-1185">Reference proteome</keyword>
<dbReference type="PANTHER" id="PTHR42916:SF1">
    <property type="entry name" value="PROTEIN PHYLLO, CHLOROPLASTIC"/>
    <property type="match status" value="1"/>
</dbReference>
<organism evidence="5 6">
    <name type="scientific">Virgibacillus profundi</name>
    <dbReference type="NCBI Taxonomy" id="2024555"/>
    <lineage>
        <taxon>Bacteria</taxon>
        <taxon>Bacillati</taxon>
        <taxon>Bacillota</taxon>
        <taxon>Bacilli</taxon>
        <taxon>Bacillales</taxon>
        <taxon>Bacillaceae</taxon>
        <taxon>Virgibacillus</taxon>
    </lineage>
</organism>
<evidence type="ECO:0000313" key="6">
    <source>
        <dbReference type="Proteomes" id="UP000218887"/>
    </source>
</evidence>
<name>A0A2A2I6U7_9BACI</name>
<proteinExistence type="inferred from homology"/>
<dbReference type="UniPathway" id="UPA01057">
    <property type="reaction ID" value="UER00900"/>
</dbReference>
<sequence length="276" mass="31483">MYYTVNDSQYWYEIHGEGYPLVMLHGFTGTSSTWDNFIENWQEKLQIITVDLPGHGRTKTYPKTMEECCEDLKDLFDYLGLGGFHLLGYSMGGRTALSFAMIYPQMVLSLMLESASPGLSTDAERTQRMDKDEALAKKIEKEGIGNFVDFWENIPLFESQKNLPKEVQQEIRDERLSQKGQGLAQSLRYMGTGSQPSWWDKLDQLDMTVLLLAGKYDDKFISINKLMEESVQAGALMICENAGHAIHVEQPEFFGKMVQTCISAVELLKQVKKEEE</sequence>
<dbReference type="InterPro" id="IPR000073">
    <property type="entry name" value="AB_hydrolase_1"/>
</dbReference>
<dbReference type="HAMAP" id="MF_01660">
    <property type="entry name" value="MenH"/>
    <property type="match status" value="1"/>
</dbReference>
<dbReference type="InterPro" id="IPR022485">
    <property type="entry name" value="SHCHC_synthase_MenH"/>
</dbReference>
<evidence type="ECO:0000256" key="1">
    <source>
        <dbReference type="ARBA" id="ARBA00022428"/>
    </source>
</evidence>
<dbReference type="NCBIfam" id="TIGR03695">
    <property type="entry name" value="menH_SHCHC"/>
    <property type="match status" value="1"/>
</dbReference>
<keyword evidence="1 3" id="KW-0474">Menaquinone biosynthesis</keyword>
<feature type="domain" description="AB hydrolase-1" evidence="4">
    <location>
        <begin position="19"/>
        <end position="250"/>
    </location>
</feature>
<comment type="pathway">
    <text evidence="3">Quinol/quinone metabolism; 1,4-dihydroxy-2-naphthoate biosynthesis; 1,4-dihydroxy-2-naphthoate from chorismate: step 3/7.</text>
</comment>
<dbReference type="EMBL" id="NPOA01000021">
    <property type="protein sequence ID" value="PAV27731.1"/>
    <property type="molecule type" value="Genomic_DNA"/>
</dbReference>
<dbReference type="UniPathway" id="UPA00079"/>
<dbReference type="GO" id="GO:0009234">
    <property type="term" value="P:menaquinone biosynthetic process"/>
    <property type="evidence" value="ECO:0007669"/>
    <property type="project" value="UniProtKB-UniRule"/>
</dbReference>
<comment type="pathway">
    <text evidence="3">Quinol/quinone metabolism; menaquinone biosynthesis.</text>
</comment>
<dbReference type="PANTHER" id="PTHR42916">
    <property type="entry name" value="2-SUCCINYL-5-ENOLPYRUVYL-6-HYDROXY-3-CYCLOHEXENE-1-CARBOXYLATE SYNTHASE"/>
    <property type="match status" value="1"/>
</dbReference>
<dbReference type="InterPro" id="IPR029058">
    <property type="entry name" value="AB_hydrolase_fold"/>
</dbReference>
<comment type="similarity">
    <text evidence="3">Belongs to the AB hydrolase superfamily. MenH family.</text>
</comment>
<gene>
    <name evidence="3 5" type="primary">menH</name>
    <name evidence="5" type="ORF">CIL05_20510</name>
</gene>
<dbReference type="Gene3D" id="3.40.50.1820">
    <property type="entry name" value="alpha/beta hydrolase"/>
    <property type="match status" value="1"/>
</dbReference>
<dbReference type="PRINTS" id="PR00111">
    <property type="entry name" value="ABHYDROLASE"/>
</dbReference>
<reference evidence="5 6" key="1">
    <citation type="submission" date="2017-08" db="EMBL/GenBank/DDBJ databases">
        <title>Virgibacillus indicus sp. nov. and Virgibacillus profoundi sp. nov, two moderately halophilic bacteria isolated from marine sediment by using the Microfluidic Streak Plate.</title>
        <authorList>
            <person name="Xu B."/>
            <person name="Hu B."/>
            <person name="Wang J."/>
            <person name="Zhu Y."/>
            <person name="Huang L."/>
            <person name="Du W."/>
            <person name="Huang Y."/>
        </authorList>
    </citation>
    <scope>NUCLEOTIDE SEQUENCE [LARGE SCALE GENOMIC DNA]</scope>
    <source>
        <strain evidence="5 6">IO3-P3-H5</strain>
    </source>
</reference>
<evidence type="ECO:0000256" key="3">
    <source>
        <dbReference type="HAMAP-Rule" id="MF_01660"/>
    </source>
</evidence>
<dbReference type="Pfam" id="PF00561">
    <property type="entry name" value="Abhydrolase_1"/>
    <property type="match status" value="1"/>
</dbReference>
<dbReference type="EC" id="4.2.99.20" evidence="3"/>
<comment type="function">
    <text evidence="3">Catalyzes a proton abstraction reaction that results in 2,5-elimination of pyruvate from 2-succinyl-5-enolpyruvyl-6-hydroxy-3-cyclohexene-1-carboxylate (SEPHCHC) and the formation of 2-succinyl-6-hydroxy-2,4-cyclohexadiene-1-carboxylate (SHCHC).</text>
</comment>
<evidence type="ECO:0000313" key="5">
    <source>
        <dbReference type="EMBL" id="PAV27731.1"/>
    </source>
</evidence>
<accession>A0A2A2I6U7</accession>
<dbReference type="Proteomes" id="UP000218887">
    <property type="component" value="Unassembled WGS sequence"/>
</dbReference>
<dbReference type="SUPFAM" id="SSF53474">
    <property type="entry name" value="alpha/beta-Hydrolases"/>
    <property type="match status" value="1"/>
</dbReference>
<comment type="catalytic activity">
    <reaction evidence="3">
        <text>5-enolpyruvoyl-6-hydroxy-2-succinyl-cyclohex-3-ene-1-carboxylate = (1R,6R)-6-hydroxy-2-succinyl-cyclohexa-2,4-diene-1-carboxylate + pyruvate</text>
        <dbReference type="Rhea" id="RHEA:25597"/>
        <dbReference type="ChEBI" id="CHEBI:15361"/>
        <dbReference type="ChEBI" id="CHEBI:58689"/>
        <dbReference type="ChEBI" id="CHEBI:58818"/>
        <dbReference type="EC" id="4.2.99.20"/>
    </reaction>
</comment>
<dbReference type="GO" id="GO:0070205">
    <property type="term" value="F:2-succinyl-6-hydroxy-2,4-cyclohexadiene-1-carboxylate synthase activity"/>
    <property type="evidence" value="ECO:0007669"/>
    <property type="project" value="UniProtKB-UniRule"/>
</dbReference>
<comment type="subunit">
    <text evidence="3">Monomer.</text>
</comment>
<dbReference type="AlphaFoldDB" id="A0A2A2I6U7"/>
<keyword evidence="2 3" id="KW-0456">Lyase</keyword>
<evidence type="ECO:0000259" key="4">
    <source>
        <dbReference type="Pfam" id="PF00561"/>
    </source>
</evidence>